<reference evidence="8 9" key="1">
    <citation type="submission" date="2020-08" db="EMBL/GenBank/DDBJ databases">
        <authorList>
            <person name="Hejnol A."/>
        </authorList>
    </citation>
    <scope>NUCLEOTIDE SEQUENCE [LARGE SCALE GENOMIC DNA]</scope>
</reference>
<dbReference type="EMBL" id="CAJFCJ010000009">
    <property type="protein sequence ID" value="CAD5119199.1"/>
    <property type="molecule type" value="Genomic_DNA"/>
</dbReference>
<protein>
    <submittedName>
        <fullName evidence="8">DgyrCDS7834</fullName>
    </submittedName>
</protein>
<dbReference type="Pfam" id="PF14676">
    <property type="entry name" value="FANCI_S2"/>
    <property type="match status" value="1"/>
</dbReference>
<dbReference type="Proteomes" id="UP000549394">
    <property type="component" value="Unassembled WGS sequence"/>
</dbReference>
<dbReference type="Pfam" id="PF14679">
    <property type="entry name" value="FANCI_HD1"/>
    <property type="match status" value="1"/>
</dbReference>
<feature type="compositionally biased region" description="Acidic residues" evidence="1">
    <location>
        <begin position="1263"/>
        <end position="1288"/>
    </location>
</feature>
<name>A0A7I8VSA5_9ANNE</name>
<feature type="domain" description="FANCI helical" evidence="7">
    <location>
        <begin position="552"/>
        <end position="766"/>
    </location>
</feature>
<dbReference type="InterPro" id="IPR026171">
    <property type="entry name" value="FANCI"/>
</dbReference>
<feature type="compositionally biased region" description="Basic residues" evidence="1">
    <location>
        <begin position="1342"/>
        <end position="1355"/>
    </location>
</feature>
<dbReference type="GO" id="GO:0006281">
    <property type="term" value="P:DNA repair"/>
    <property type="evidence" value="ECO:0007669"/>
    <property type="project" value="InterPro"/>
</dbReference>
<evidence type="ECO:0000259" key="6">
    <source>
        <dbReference type="Pfam" id="PF14679"/>
    </source>
</evidence>
<feature type="compositionally biased region" description="Low complexity" evidence="1">
    <location>
        <begin position="1302"/>
        <end position="1331"/>
    </location>
</feature>
<feature type="domain" description="FANCI solenoid 3" evidence="4">
    <location>
        <begin position="785"/>
        <end position="989"/>
    </location>
</feature>
<feature type="domain" description="FANCI solenoid 1" evidence="2">
    <location>
        <begin position="66"/>
        <end position="277"/>
    </location>
</feature>
<evidence type="ECO:0000313" key="8">
    <source>
        <dbReference type="EMBL" id="CAD5119199.1"/>
    </source>
</evidence>
<feature type="region of interest" description="Disordered" evidence="1">
    <location>
        <begin position="1259"/>
        <end position="1355"/>
    </location>
</feature>
<dbReference type="InterPro" id="IPR029308">
    <property type="entry name" value="FANCI_S1"/>
</dbReference>
<organism evidence="8 9">
    <name type="scientific">Dimorphilus gyrociliatus</name>
    <dbReference type="NCBI Taxonomy" id="2664684"/>
    <lineage>
        <taxon>Eukaryota</taxon>
        <taxon>Metazoa</taxon>
        <taxon>Spiralia</taxon>
        <taxon>Lophotrochozoa</taxon>
        <taxon>Annelida</taxon>
        <taxon>Polychaeta</taxon>
        <taxon>Polychaeta incertae sedis</taxon>
        <taxon>Dinophilidae</taxon>
        <taxon>Dimorphilus</taxon>
    </lineage>
</organism>
<dbReference type="InterPro" id="IPR029310">
    <property type="entry name" value="FANCI_HD1"/>
</dbReference>
<evidence type="ECO:0000256" key="1">
    <source>
        <dbReference type="SAM" id="MobiDB-lite"/>
    </source>
</evidence>
<evidence type="ECO:0000313" key="9">
    <source>
        <dbReference type="Proteomes" id="UP000549394"/>
    </source>
</evidence>
<dbReference type="Pfam" id="PF14678">
    <property type="entry name" value="FANCI_S4"/>
    <property type="match status" value="1"/>
</dbReference>
<dbReference type="InterPro" id="IPR016024">
    <property type="entry name" value="ARM-type_fold"/>
</dbReference>
<dbReference type="GO" id="GO:0070182">
    <property type="term" value="F:DNA polymerase binding"/>
    <property type="evidence" value="ECO:0007669"/>
    <property type="project" value="TreeGrafter"/>
</dbReference>
<evidence type="ECO:0000259" key="4">
    <source>
        <dbReference type="Pfam" id="PF14677"/>
    </source>
</evidence>
<keyword evidence="9" id="KW-1185">Reference proteome</keyword>
<dbReference type="InterPro" id="IPR029313">
    <property type="entry name" value="FANCI_S3"/>
</dbReference>
<gene>
    <name evidence="8" type="ORF">DGYR_LOCUS7474</name>
</gene>
<sequence>MEDTLATFIRSHKKNNRLPNQAIDKLTKDEIRSLIELACSKGSVTTLLTALFNAINEEESDDNKHKTLWIYKSCLSLLDEDSLDPKSSSELCGIVQIQLEKASTNDLVSLSSLFMSTIKQNTVSSKSLEILPTVLSIVSKRNAVESGENSFTGKEYKSYCLNSICGCKWDNSVALKLGLIFREVSFSPEELKMLLLKFIKIFPTLSLMDLPPLVYNVLALSSEGHRKYAIEGVLKFIYELYILSENDTEVDSSTIEGNSRKKSDIRETCGTLLLHWSTILNQDSEFGKTLIKFLKTCKLSFLLSPFTLSSALVAAKIPRYSDQIYDLLKNAVLTVNRESIRSVHSNWFRKEVSEHIDIDQTMSDFVENCKDWDQVWEELVKFAFSLLDAYGPRGLAVKCLGLNSFYFSDRQKSCLVGQNLLKQFFKIQPMTRTEVFVKILDKIITKSSTSATPYLDVLNSMVACGPQSILGALSHINEVLDHLSQLPFSTSIEVVTTIAPLMTLDFTLRDSVFIVLKKLLFNKSPECRQIGVHGLLTVVRSFKILGDIDQNSQTPFNQSANENICLEALANLRRVLDQQPAVRLKLYEGTHDLIKKNPSLSNNIVSVLLNQVKKYCLMDEDEIAAINFDKCISTKESIAYVQEPFGQLIAALVHSCIKIEKDVTADDFILDEDEDEQKMSQKAEDFLVIFCKKLASMTVEDFDLTSEMDFTDNTQVGKRNQITVFLVLNTIEACLEYNISFQGYSINASEETCKLFALYCKLRSFMEKSAKKKGNSATKCPITSVLSFRFIVLVTKTLFCDNDPDHQDGLKLLRTNEEFVLYIVSCLVQKLSTLASKGTCDGPDGKFENFIVKFLYKTSKFLYKIALNYADDNQMEYIDIKKIGGFAIEGLDYLFQAFSKFYPESLNPVLTDIDKALSQRSSYKDAAISAFIGRLQGILLKLTNMDKDAVHILSIMNTLSYHLQVGCETMTEFEKWLDETCRDINLSSEIVFLKSLFSMTFMIKRRNSNLDPLLEVMCSKLQIIFGTNQENATIDEDSQEDLYSCLNIRSGGPILNNILSELEKEMEDMKLLIAMLNHQLKMEEDCGEKSQESIEKSICGKLFRMANSLQDCMQSALPLSCIDSMIKISTEIYNTLKSFTKYFIDAHTSLKYVFPNKFERLNRYLGKDFKKACYDFINYIKKSHHEKAVEKKNVDARTTRQNKFIPRLILEMEQFESRLIKLDKITKRDLMSNFKISTARDFQIDPELLTNAIEAQVRTNHSDDEEVIEPQGEESDEVVASQDEEQENDVPTSPKRQRLDTSRQSSRAASQISNVSRISKASKTSRTSSRPRVLKSMDKSKVGRKRKLGMRLNTR</sequence>
<evidence type="ECO:0000259" key="7">
    <source>
        <dbReference type="Pfam" id="PF14680"/>
    </source>
</evidence>
<evidence type="ECO:0000259" key="5">
    <source>
        <dbReference type="Pfam" id="PF14678"/>
    </source>
</evidence>
<dbReference type="PANTHER" id="PTHR21818:SF0">
    <property type="entry name" value="FANCONI ANEMIA GROUP I PROTEIN"/>
    <property type="match status" value="1"/>
</dbReference>
<evidence type="ECO:0000259" key="3">
    <source>
        <dbReference type="Pfam" id="PF14676"/>
    </source>
</evidence>
<dbReference type="SUPFAM" id="SSF48371">
    <property type="entry name" value="ARM repeat"/>
    <property type="match status" value="1"/>
</dbReference>
<dbReference type="OrthoDB" id="195089at2759"/>
<dbReference type="Pfam" id="PF14680">
    <property type="entry name" value="FANCI_HD2"/>
    <property type="match status" value="1"/>
</dbReference>
<dbReference type="Pfam" id="PF14677">
    <property type="entry name" value="FANCI_S3"/>
    <property type="match status" value="1"/>
</dbReference>
<dbReference type="InterPro" id="IPR029312">
    <property type="entry name" value="FANCI_HD2"/>
</dbReference>
<evidence type="ECO:0000259" key="2">
    <source>
        <dbReference type="Pfam" id="PF14675"/>
    </source>
</evidence>
<feature type="domain" description="FANCI solenoid 4" evidence="5">
    <location>
        <begin position="1014"/>
        <end position="1245"/>
    </location>
</feature>
<dbReference type="InterPro" id="IPR029314">
    <property type="entry name" value="FANCI_S4"/>
</dbReference>
<feature type="domain" description="FANCI solenoid 2" evidence="3">
    <location>
        <begin position="377"/>
        <end position="536"/>
    </location>
</feature>
<dbReference type="Pfam" id="PF14675">
    <property type="entry name" value="FANCI_S1"/>
    <property type="match status" value="1"/>
</dbReference>
<accession>A0A7I8VSA5</accession>
<proteinExistence type="predicted"/>
<dbReference type="PANTHER" id="PTHR21818">
    <property type="entry name" value="BC025462 PROTEIN"/>
    <property type="match status" value="1"/>
</dbReference>
<dbReference type="InterPro" id="IPR029315">
    <property type="entry name" value="FANCI_S2"/>
</dbReference>
<comment type="caution">
    <text evidence="8">The sequence shown here is derived from an EMBL/GenBank/DDBJ whole genome shotgun (WGS) entry which is preliminary data.</text>
</comment>
<feature type="domain" description="FANCI helical" evidence="6">
    <location>
        <begin position="286"/>
        <end position="368"/>
    </location>
</feature>